<feature type="signal peptide" evidence="1">
    <location>
        <begin position="1"/>
        <end position="26"/>
    </location>
</feature>
<dbReference type="Proteomes" id="UP000238218">
    <property type="component" value="Unassembled WGS sequence"/>
</dbReference>
<accession>A0ABX5FAP7</accession>
<dbReference type="EMBL" id="PVWP01000002">
    <property type="protein sequence ID" value="PSB38797.1"/>
    <property type="molecule type" value="Genomic_DNA"/>
</dbReference>
<evidence type="ECO:0000313" key="2">
    <source>
        <dbReference type="EMBL" id="PSB38797.1"/>
    </source>
</evidence>
<dbReference type="RefSeq" id="WP_106220067.1">
    <property type="nucleotide sequence ID" value="NZ_PVWP01000002.1"/>
</dbReference>
<dbReference type="Gene3D" id="1.10.530.10">
    <property type="match status" value="1"/>
</dbReference>
<gene>
    <name evidence="2" type="ORF">C7B81_04395</name>
</gene>
<comment type="caution">
    <text evidence="2">The sequence shown here is derived from an EMBL/GenBank/DDBJ whole genome shotgun (WGS) entry which is preliminary data.</text>
</comment>
<dbReference type="SUPFAM" id="SSF53955">
    <property type="entry name" value="Lysozyme-like"/>
    <property type="match status" value="1"/>
</dbReference>
<keyword evidence="3" id="KW-1185">Reference proteome</keyword>
<keyword evidence="1" id="KW-0732">Signal</keyword>
<sequence length="248" mass="26996">MPNLQRTPLLLALAGLGLSLAGPVRAAEGSQGWGASSVAPGGPTRMAMLSPLPAAPRVFAITPERRALLNTIRYAEGTWANGHEIGYRILFGGSLFDSLERHPNRVIRTARYASAAAGAYQFMPFTWDMVTRALGVSDFGPESQDQAALFLVQRRGALHLADRGELTPDLAARLAPEWASFPTLAGRSFYGQPVKRLNDLRRFYEQNLAQLRREEAAVWEDVAIRQVPPACNDASLSCQLERASTPAP</sequence>
<reference evidence="2 3" key="1">
    <citation type="submission" date="2018-03" db="EMBL/GenBank/DDBJ databases">
        <title>The ancient ancestry and fast evolution of plastids.</title>
        <authorList>
            <person name="Moore K.R."/>
            <person name="Magnabosco C."/>
            <person name="Momper L."/>
            <person name="Gold D.A."/>
            <person name="Bosak T."/>
            <person name="Fournier G.P."/>
        </authorList>
    </citation>
    <scope>NUCLEOTIDE SEQUENCE [LARGE SCALE GENOMIC DNA]</scope>
    <source>
        <strain evidence="2 3">CCALA 015</strain>
    </source>
</reference>
<evidence type="ECO:0000256" key="1">
    <source>
        <dbReference type="SAM" id="SignalP"/>
    </source>
</evidence>
<dbReference type="CDD" id="cd00736">
    <property type="entry name" value="lambda_lys-like"/>
    <property type="match status" value="1"/>
</dbReference>
<dbReference type="InterPro" id="IPR023346">
    <property type="entry name" value="Lysozyme-like_dom_sf"/>
</dbReference>
<organism evidence="2 3">
    <name type="scientific">Aphanothece cf. minutissima CCALA 015</name>
    <dbReference type="NCBI Taxonomy" id="2107695"/>
    <lineage>
        <taxon>Bacteria</taxon>
        <taxon>Bacillati</taxon>
        <taxon>Cyanobacteriota</taxon>
        <taxon>Cyanophyceae</taxon>
        <taxon>Oscillatoriophycideae</taxon>
        <taxon>Chroococcales</taxon>
        <taxon>Aphanothecaceae</taxon>
        <taxon>Aphanothece</taxon>
    </lineage>
</organism>
<feature type="chain" id="PRO_5046719077" evidence="1">
    <location>
        <begin position="27"/>
        <end position="248"/>
    </location>
</feature>
<evidence type="ECO:0000313" key="3">
    <source>
        <dbReference type="Proteomes" id="UP000238218"/>
    </source>
</evidence>
<protein>
    <submittedName>
        <fullName evidence="2">Endolysin</fullName>
    </submittedName>
</protein>
<name>A0ABX5FAP7_9CHRO</name>
<proteinExistence type="predicted"/>